<dbReference type="Pfam" id="PF02798">
    <property type="entry name" value="GST_N"/>
    <property type="match status" value="1"/>
</dbReference>
<dbReference type="PANTHER" id="PTHR43986:SF1">
    <property type="entry name" value="ELONGATION FACTOR 1-GAMMA"/>
    <property type="match status" value="1"/>
</dbReference>
<feature type="domain" description="GST C-terminal" evidence="7">
    <location>
        <begin position="91"/>
        <end position="223"/>
    </location>
</feature>
<evidence type="ECO:0000259" key="7">
    <source>
        <dbReference type="PROSITE" id="PS50405"/>
    </source>
</evidence>
<evidence type="ECO:0000313" key="8">
    <source>
        <dbReference type="EMBL" id="KAJ1719351.1"/>
    </source>
</evidence>
<feature type="domain" description="GST N-terminal" evidence="6">
    <location>
        <begin position="3"/>
        <end position="85"/>
    </location>
</feature>
<evidence type="ECO:0000256" key="4">
    <source>
        <dbReference type="RuleBase" id="RU003494"/>
    </source>
</evidence>
<dbReference type="OrthoDB" id="249703at2759"/>
<dbReference type="Pfam" id="PF00647">
    <property type="entry name" value="EF1G"/>
    <property type="match status" value="1"/>
</dbReference>
<dbReference type="GO" id="GO:0005737">
    <property type="term" value="C:cytoplasm"/>
    <property type="evidence" value="ECO:0007669"/>
    <property type="project" value="TreeGrafter"/>
</dbReference>
<dbReference type="FunFam" id="3.40.30.10:FF:000142">
    <property type="entry name" value="Elongation factor 1 gamma"/>
    <property type="match status" value="1"/>
</dbReference>
<dbReference type="SUPFAM" id="SSF52833">
    <property type="entry name" value="Thioredoxin-like"/>
    <property type="match status" value="1"/>
</dbReference>
<dbReference type="GO" id="GO:0005634">
    <property type="term" value="C:nucleus"/>
    <property type="evidence" value="ECO:0007669"/>
    <property type="project" value="TreeGrafter"/>
</dbReference>
<feature type="domain" description="EF-1-gamma C-terminal" evidence="5">
    <location>
        <begin position="237"/>
        <end position="394"/>
    </location>
</feature>
<dbReference type="InterPro" id="IPR040079">
    <property type="entry name" value="Glutathione_S-Trfase"/>
</dbReference>
<dbReference type="CDD" id="cd03181">
    <property type="entry name" value="GST_C_EF1Bgamma_like"/>
    <property type="match status" value="1"/>
</dbReference>
<evidence type="ECO:0000313" key="9">
    <source>
        <dbReference type="Proteomes" id="UP001149813"/>
    </source>
</evidence>
<dbReference type="InterPro" id="IPR036282">
    <property type="entry name" value="Glutathione-S-Trfase_C_sf"/>
</dbReference>
<dbReference type="Gene3D" id="1.20.1050.10">
    <property type="match status" value="1"/>
</dbReference>
<comment type="similarity">
    <text evidence="4">Belongs to the GST superfamily.</text>
</comment>
<dbReference type="AlphaFoldDB" id="A0A9W8CPB5"/>
<dbReference type="Gene3D" id="3.40.30.10">
    <property type="entry name" value="Glutaredoxin"/>
    <property type="match status" value="1"/>
</dbReference>
<dbReference type="InterPro" id="IPR036249">
    <property type="entry name" value="Thioredoxin-like_sf"/>
</dbReference>
<keyword evidence="2 3" id="KW-0648">Protein biosynthesis</keyword>
<dbReference type="SFLD" id="SFLDG00358">
    <property type="entry name" value="Main_(cytGST)"/>
    <property type="match status" value="1"/>
</dbReference>
<keyword evidence="9" id="KW-1185">Reference proteome</keyword>
<dbReference type="FunFam" id="1.20.1050.10:FF:000006">
    <property type="entry name" value="Elongation factor 1 gamma"/>
    <property type="match status" value="1"/>
</dbReference>
<gene>
    <name evidence="8" type="ORF">LPJ53_005872</name>
</gene>
<dbReference type="InterPro" id="IPR004045">
    <property type="entry name" value="Glutathione_S-Trfase_N"/>
</dbReference>
<accession>A0A9W8CPB5</accession>
<dbReference type="CDD" id="cd03044">
    <property type="entry name" value="GST_N_EF1Bgamma"/>
    <property type="match status" value="1"/>
</dbReference>
<reference evidence="8" key="1">
    <citation type="submission" date="2022-07" db="EMBL/GenBank/DDBJ databases">
        <title>Phylogenomic reconstructions and comparative analyses of Kickxellomycotina fungi.</title>
        <authorList>
            <person name="Reynolds N.K."/>
            <person name="Stajich J.E."/>
            <person name="Barry K."/>
            <person name="Grigoriev I.V."/>
            <person name="Crous P."/>
            <person name="Smith M.E."/>
        </authorList>
    </citation>
    <scope>NUCLEOTIDE SEQUENCE</scope>
    <source>
        <strain evidence="8">NBRC 32514</strain>
    </source>
</reference>
<dbReference type="InterPro" id="IPR001662">
    <property type="entry name" value="EF1B_G_C"/>
</dbReference>
<organism evidence="8 9">
    <name type="scientific">Coemansia erecta</name>
    <dbReference type="NCBI Taxonomy" id="147472"/>
    <lineage>
        <taxon>Eukaryota</taxon>
        <taxon>Fungi</taxon>
        <taxon>Fungi incertae sedis</taxon>
        <taxon>Zoopagomycota</taxon>
        <taxon>Kickxellomycotina</taxon>
        <taxon>Kickxellomycetes</taxon>
        <taxon>Kickxellales</taxon>
        <taxon>Kickxellaceae</taxon>
        <taxon>Coemansia</taxon>
    </lineage>
</organism>
<dbReference type="PANTHER" id="PTHR43986">
    <property type="entry name" value="ELONGATION FACTOR 1-GAMMA"/>
    <property type="match status" value="1"/>
</dbReference>
<dbReference type="InterPro" id="IPR004046">
    <property type="entry name" value="GST_C"/>
</dbReference>
<keyword evidence="1 3" id="KW-0251">Elongation factor</keyword>
<dbReference type="SMART" id="SM01183">
    <property type="entry name" value="EF1G"/>
    <property type="match status" value="1"/>
</dbReference>
<evidence type="ECO:0000256" key="2">
    <source>
        <dbReference type="ARBA" id="ARBA00022917"/>
    </source>
</evidence>
<dbReference type="PROSITE" id="PS50405">
    <property type="entry name" value="GST_CTER"/>
    <property type="match status" value="1"/>
</dbReference>
<dbReference type="Proteomes" id="UP001149813">
    <property type="component" value="Unassembled WGS sequence"/>
</dbReference>
<name>A0A9W8CPB5_9FUNG</name>
<evidence type="ECO:0000259" key="5">
    <source>
        <dbReference type="PROSITE" id="PS50040"/>
    </source>
</evidence>
<dbReference type="Pfam" id="PF00043">
    <property type="entry name" value="GST_C"/>
    <property type="match status" value="1"/>
</dbReference>
<comment type="caution">
    <text evidence="8">The sequence shown here is derived from an EMBL/GenBank/DDBJ whole genome shotgun (WGS) entry which is preliminary data.</text>
</comment>
<evidence type="ECO:0008006" key="10">
    <source>
        <dbReference type="Google" id="ProtNLM"/>
    </source>
</evidence>
<dbReference type="FunFam" id="3.30.70.1010:FF:000001">
    <property type="entry name" value="Elongation factor 1-gamma 1"/>
    <property type="match status" value="1"/>
</dbReference>
<evidence type="ECO:0000259" key="6">
    <source>
        <dbReference type="PROSITE" id="PS50404"/>
    </source>
</evidence>
<dbReference type="InterPro" id="IPR036433">
    <property type="entry name" value="EF1B_G_C_sf"/>
</dbReference>
<dbReference type="PROSITE" id="PS50404">
    <property type="entry name" value="GST_NTER"/>
    <property type="match status" value="1"/>
</dbReference>
<evidence type="ECO:0000256" key="1">
    <source>
        <dbReference type="ARBA" id="ARBA00022768"/>
    </source>
</evidence>
<dbReference type="SFLD" id="SFLDS00019">
    <property type="entry name" value="Glutathione_Transferase_(cytos"/>
    <property type="match status" value="1"/>
</dbReference>
<dbReference type="SUPFAM" id="SSF89942">
    <property type="entry name" value="eEF1-gamma domain"/>
    <property type="match status" value="1"/>
</dbReference>
<dbReference type="GO" id="GO:0003746">
    <property type="term" value="F:translation elongation factor activity"/>
    <property type="evidence" value="ECO:0007669"/>
    <property type="project" value="UniProtKB-UniRule"/>
</dbReference>
<sequence>MAPIGKLIGPTANFRNYKARIVAKHLGVDIETTPQFKLGIDNKTPEYLVKYPVGKVPAFESADGFSLTDSSVIAYYIASKGGNNSSLLGQTPEETAEILQFIMFAESDFTPAALGTFSPLLGSMPMIKPAHQQAEQQLDRFLDALNTLVVDRTFLVGERLTIADVVVTCDLIMSYKFYLEEAGRTQYHNLTRYFKAMVAQPAFKAVLGDVELCKERLKPAAPAVDETEEEAAPAANPKSKLDLLPKPKMIFDEWKRFYLNNTAKPDAMNWLWKHFDDEGYSFWKVEYKYNNELTSCFMTNNLVAGVCNRLERAQKYAFGCLLTLGKDNDNMIWGYFIVRGLEVPEEIIESADYESFDWSPADYKDPKTRAEIEDCFAGEGPALPRECNGGRIFK</sequence>
<evidence type="ECO:0000256" key="3">
    <source>
        <dbReference type="PROSITE-ProRule" id="PRU00519"/>
    </source>
</evidence>
<dbReference type="Gene3D" id="3.30.70.1010">
    <property type="entry name" value="Translation elongation factor EF1B, gamma chain, conserved domain"/>
    <property type="match status" value="1"/>
</dbReference>
<dbReference type="EMBL" id="JANBOJ010000419">
    <property type="protein sequence ID" value="KAJ1719351.1"/>
    <property type="molecule type" value="Genomic_DNA"/>
</dbReference>
<dbReference type="InterPro" id="IPR050802">
    <property type="entry name" value="EF-GSTs"/>
</dbReference>
<proteinExistence type="inferred from homology"/>
<dbReference type="PROSITE" id="PS50040">
    <property type="entry name" value="EF1G_C"/>
    <property type="match status" value="1"/>
</dbReference>
<dbReference type="SUPFAM" id="SSF47616">
    <property type="entry name" value="GST C-terminal domain-like"/>
    <property type="match status" value="1"/>
</dbReference>
<protein>
    <recommendedName>
        <fullName evidence="10">Elongation factor 1-gamma</fullName>
    </recommendedName>
</protein>
<dbReference type="InterPro" id="IPR010987">
    <property type="entry name" value="Glutathione-S-Trfase_C-like"/>
</dbReference>